<dbReference type="AlphaFoldDB" id="A0A1I3VBP5"/>
<dbReference type="RefSeq" id="WP_245789507.1">
    <property type="nucleotide sequence ID" value="NZ_FOQY01000014.1"/>
</dbReference>
<feature type="domain" description="BioF2-like acetyltransferase" evidence="2">
    <location>
        <begin position="197"/>
        <end position="337"/>
    </location>
</feature>
<dbReference type="Pfam" id="PF13480">
    <property type="entry name" value="Acetyltransf_6"/>
    <property type="match status" value="1"/>
</dbReference>
<sequence length="392" mass="42328">MSMPASEAPSGPEAPDPARPAGAREARAREATRTAQAAQTVGAVRTVGFDSLTAEELDAWHLLRAANPLLDSPYFHPGFAAAVHASGREVRVAVGRDRAGEVSALLPHHRERSLIRPAGWPAADFQGPVLAPGSSFPPLALLTGGVRGFEFDHLVESCADFEPWVESRRPSPFLDVSGGLEGYLGRASRSGKDNMGQARRRTAKAERTHGTVRFAADAVDPEVLGRVVELKRAQYAATGARDYFAEPDRHDLLTRLLHTRDSSFGGVLSTLHAGPHLVAAHFGIRSGNVLHWWFPVYDPAFSSLAPGWMLLRELVAAAPALGIARIDLGRGDDEYKRRAKTGETPVCQGIVTRSSARQALRRARDSMVTTAKSSALGPGLRHIVHKLRALRR</sequence>
<dbReference type="GeneID" id="96299949"/>
<name>A0A1I3VBP5_9ACTN</name>
<feature type="compositionally biased region" description="Low complexity" evidence="1">
    <location>
        <begin position="1"/>
        <end position="11"/>
    </location>
</feature>
<dbReference type="SUPFAM" id="SSF55729">
    <property type="entry name" value="Acyl-CoA N-acyltransferases (Nat)"/>
    <property type="match status" value="1"/>
</dbReference>
<reference evidence="4" key="1">
    <citation type="submission" date="2016-10" db="EMBL/GenBank/DDBJ databases">
        <authorList>
            <person name="Varghese N."/>
            <person name="Submissions S."/>
        </authorList>
    </citation>
    <scope>NUCLEOTIDE SEQUENCE [LARGE SCALE GENOMIC DNA]</scope>
    <source>
        <strain evidence="4">CGMCC 4.2126</strain>
    </source>
</reference>
<organism evidence="3 4">
    <name type="scientific">Streptosporangium canum</name>
    <dbReference type="NCBI Taxonomy" id="324952"/>
    <lineage>
        <taxon>Bacteria</taxon>
        <taxon>Bacillati</taxon>
        <taxon>Actinomycetota</taxon>
        <taxon>Actinomycetes</taxon>
        <taxon>Streptosporangiales</taxon>
        <taxon>Streptosporangiaceae</taxon>
        <taxon>Streptosporangium</taxon>
    </lineage>
</organism>
<dbReference type="InterPro" id="IPR016181">
    <property type="entry name" value="Acyl_CoA_acyltransferase"/>
</dbReference>
<evidence type="ECO:0000313" key="3">
    <source>
        <dbReference type="EMBL" id="SFJ92778.1"/>
    </source>
</evidence>
<proteinExistence type="predicted"/>
<dbReference type="Gene3D" id="3.40.630.30">
    <property type="match status" value="1"/>
</dbReference>
<evidence type="ECO:0000313" key="4">
    <source>
        <dbReference type="Proteomes" id="UP000199111"/>
    </source>
</evidence>
<protein>
    <submittedName>
        <fullName evidence="3">Acetyltransferase involved in cellulose biosynthesis, CelD/BcsL family</fullName>
    </submittedName>
</protein>
<dbReference type="Proteomes" id="UP000199111">
    <property type="component" value="Unassembled WGS sequence"/>
</dbReference>
<dbReference type="EMBL" id="FOQY01000014">
    <property type="protein sequence ID" value="SFJ92778.1"/>
    <property type="molecule type" value="Genomic_DNA"/>
</dbReference>
<evidence type="ECO:0000256" key="1">
    <source>
        <dbReference type="SAM" id="MobiDB-lite"/>
    </source>
</evidence>
<keyword evidence="3" id="KW-0808">Transferase</keyword>
<evidence type="ECO:0000259" key="2">
    <source>
        <dbReference type="Pfam" id="PF13480"/>
    </source>
</evidence>
<feature type="region of interest" description="Disordered" evidence="1">
    <location>
        <begin position="185"/>
        <end position="207"/>
    </location>
</feature>
<feature type="region of interest" description="Disordered" evidence="1">
    <location>
        <begin position="1"/>
        <end position="39"/>
    </location>
</feature>
<dbReference type="InterPro" id="IPR038740">
    <property type="entry name" value="BioF2-like_GNAT_dom"/>
</dbReference>
<dbReference type="GO" id="GO:0016740">
    <property type="term" value="F:transferase activity"/>
    <property type="evidence" value="ECO:0007669"/>
    <property type="project" value="UniProtKB-KW"/>
</dbReference>
<keyword evidence="4" id="KW-1185">Reference proteome</keyword>
<accession>A0A1I3VBP5</accession>
<feature type="compositionally biased region" description="Basic and acidic residues" evidence="1">
    <location>
        <begin position="22"/>
        <end position="32"/>
    </location>
</feature>
<gene>
    <name evidence="3" type="ORF">SAMN05216275_11427</name>
</gene>